<sequence>MKKYGKAGKWKSRSSRLIMLGALATGAVAANPASAAVLGRTHDKHDQAQAPTLSFDIGAGQLVDALECWKHVTGLGLGLHMTPETLAGFQTKGLHGTFTAEAALQSLLEGTGLGYVAKDSGTRFDIQILNAERVEVQSSANSVALSGMTESLTDTAQTVSVVPQYILQEQAATTLRDGLRNVPGISLAAGEGGSQGDNLTIRGFSARNDIYLDGIRDFGSYYRDAFDYESVDVLEGPASVEFGRGSTGGVVNQETKQAGPHQFVRTGVQFGTDGLRRGTADVNLPLTQILPHAAWRINAVGMESGVASRNVTEVRRVGVASSLAFGVGQPTRFTLNYLHEFEDSQPDYGLPYYGAGVAAVPRANYYGFAKGNYLTTQPDVVTGIFEHDFGLHLTVRNSLRWGFYPRNVLITEPQINTTGTITGVGAPLYGTSGSSAVYANYTVTCNPNAAAIASQCYPVDTPLSSVSVLRNQINANSVEDVLWDRAEAIGHLRFHGIDNDFTVAMEGGRERSNPLRTKFVFAPTQQYTNALNPTPGDNFSPTAAAFNGFTHVSSQSYAVNFLDTLKLRPWLLLSGGVRFDYFNTRAQAAAVPANATASVSAAAATDLSRLDKQPTYRAAVVVKPTQNGSVYFDYGTSFNPSAESLSLAANTATAPPEENTTYEVGVKWDLLNSRLNLNSSVFRTEKLNARETDPTNSLNSLLVGNQLVRGAQIGALGHLPHHFDLIVGYAYLDGRVEKSVVNASPFAAINNNFYAAALKLNPANPLSVIDPRYNTAPYYLSPNNFPFANVPKNSGNVWVTHGLPWRLVGGFGGNYLGARRASSTSAIALYNQPGPAPLSTIPFAFKAIPGYTVLSAMVRRPINERMDLQVNFNNLTNKFFIDTPHPNHLIPGEGFNTQFSYNVHF</sequence>
<keyword evidence="7 8" id="KW-0998">Cell outer membrane</keyword>
<keyword evidence="4 8" id="KW-0812">Transmembrane</keyword>
<dbReference type="RefSeq" id="WP_263411931.1">
    <property type="nucleotide sequence ID" value="NZ_BAABBH010000001.1"/>
</dbReference>
<gene>
    <name evidence="13" type="ORF">ACK2TP_12560</name>
</gene>
<dbReference type="InterPro" id="IPR039426">
    <property type="entry name" value="TonB-dep_rcpt-like"/>
</dbReference>
<organism evidence="13 14">
    <name type="scientific">Terriglobus aquaticus</name>
    <dbReference type="NCBI Taxonomy" id="940139"/>
    <lineage>
        <taxon>Bacteria</taxon>
        <taxon>Pseudomonadati</taxon>
        <taxon>Acidobacteriota</taxon>
        <taxon>Terriglobia</taxon>
        <taxon>Terriglobales</taxon>
        <taxon>Acidobacteriaceae</taxon>
        <taxon>Terriglobus</taxon>
    </lineage>
</organism>
<comment type="subcellular location">
    <subcellularLocation>
        <location evidence="1 8">Cell outer membrane</location>
        <topology evidence="1 8">Multi-pass membrane protein</topology>
    </subcellularLocation>
</comment>
<dbReference type="InterPro" id="IPR036942">
    <property type="entry name" value="Beta-barrel_TonB_sf"/>
</dbReference>
<evidence type="ECO:0000313" key="14">
    <source>
        <dbReference type="Proteomes" id="UP001634747"/>
    </source>
</evidence>
<dbReference type="Gene3D" id="2.170.130.10">
    <property type="entry name" value="TonB-dependent receptor, plug domain"/>
    <property type="match status" value="1"/>
</dbReference>
<evidence type="ECO:0000313" key="13">
    <source>
        <dbReference type="EMBL" id="MFN2976598.1"/>
    </source>
</evidence>
<feature type="domain" description="TonB-dependent receptor-like beta-barrel" evidence="11">
    <location>
        <begin position="329"/>
        <end position="875"/>
    </location>
</feature>
<evidence type="ECO:0000256" key="4">
    <source>
        <dbReference type="ARBA" id="ARBA00022692"/>
    </source>
</evidence>
<feature type="domain" description="TonB-dependent receptor plug" evidence="12">
    <location>
        <begin position="152"/>
        <end position="250"/>
    </location>
</feature>
<keyword evidence="13" id="KW-0675">Receptor</keyword>
<reference evidence="13 14" key="1">
    <citation type="submission" date="2024-12" db="EMBL/GenBank/DDBJ databases">
        <authorList>
            <person name="Lee Y."/>
        </authorList>
    </citation>
    <scope>NUCLEOTIDE SEQUENCE [LARGE SCALE GENOMIC DNA]</scope>
    <source>
        <strain evidence="13 14">03SUJ4</strain>
    </source>
</reference>
<dbReference type="InterPro" id="IPR000531">
    <property type="entry name" value="Beta-barrel_TonB"/>
</dbReference>
<evidence type="ECO:0000256" key="6">
    <source>
        <dbReference type="ARBA" id="ARBA00023136"/>
    </source>
</evidence>
<dbReference type="EMBL" id="JBJYXY010000001">
    <property type="protein sequence ID" value="MFN2976598.1"/>
    <property type="molecule type" value="Genomic_DNA"/>
</dbReference>
<comment type="similarity">
    <text evidence="8 9">Belongs to the TonB-dependent receptor family.</text>
</comment>
<keyword evidence="5 9" id="KW-0798">TonB box</keyword>
<evidence type="ECO:0000256" key="10">
    <source>
        <dbReference type="SAM" id="SignalP"/>
    </source>
</evidence>
<evidence type="ECO:0000256" key="7">
    <source>
        <dbReference type="ARBA" id="ARBA00023237"/>
    </source>
</evidence>
<feature type="chain" id="PRO_5046756668" evidence="10">
    <location>
        <begin position="30"/>
        <end position="905"/>
    </location>
</feature>
<keyword evidence="6 8" id="KW-0472">Membrane</keyword>
<dbReference type="PROSITE" id="PS52016">
    <property type="entry name" value="TONB_DEPENDENT_REC_3"/>
    <property type="match status" value="1"/>
</dbReference>
<keyword evidence="3 8" id="KW-1134">Transmembrane beta strand</keyword>
<evidence type="ECO:0000256" key="9">
    <source>
        <dbReference type="RuleBase" id="RU003357"/>
    </source>
</evidence>
<dbReference type="PANTHER" id="PTHR32552">
    <property type="entry name" value="FERRICHROME IRON RECEPTOR-RELATED"/>
    <property type="match status" value="1"/>
</dbReference>
<keyword evidence="2 8" id="KW-0813">Transport</keyword>
<evidence type="ECO:0000259" key="12">
    <source>
        <dbReference type="Pfam" id="PF07715"/>
    </source>
</evidence>
<proteinExistence type="inferred from homology"/>
<evidence type="ECO:0000256" key="5">
    <source>
        <dbReference type="ARBA" id="ARBA00023077"/>
    </source>
</evidence>
<keyword evidence="10" id="KW-0732">Signal</keyword>
<dbReference type="Pfam" id="PF07715">
    <property type="entry name" value="Plug"/>
    <property type="match status" value="1"/>
</dbReference>
<feature type="signal peptide" evidence="10">
    <location>
        <begin position="1"/>
        <end position="29"/>
    </location>
</feature>
<accession>A0ABW9KN45</accession>
<evidence type="ECO:0000256" key="8">
    <source>
        <dbReference type="PROSITE-ProRule" id="PRU01360"/>
    </source>
</evidence>
<name>A0ABW9KN45_9BACT</name>
<protein>
    <submittedName>
        <fullName evidence="13">TonB-dependent receptor domain-containing protein</fullName>
    </submittedName>
</protein>
<dbReference type="InterPro" id="IPR037066">
    <property type="entry name" value="Plug_dom_sf"/>
</dbReference>
<dbReference type="Pfam" id="PF00593">
    <property type="entry name" value="TonB_dep_Rec_b-barrel"/>
    <property type="match status" value="1"/>
</dbReference>
<evidence type="ECO:0000259" key="11">
    <source>
        <dbReference type="Pfam" id="PF00593"/>
    </source>
</evidence>
<evidence type="ECO:0000256" key="2">
    <source>
        <dbReference type="ARBA" id="ARBA00022448"/>
    </source>
</evidence>
<dbReference type="InterPro" id="IPR012910">
    <property type="entry name" value="Plug_dom"/>
</dbReference>
<dbReference type="Gene3D" id="3.55.50.30">
    <property type="match status" value="1"/>
</dbReference>
<keyword evidence="14" id="KW-1185">Reference proteome</keyword>
<evidence type="ECO:0000256" key="1">
    <source>
        <dbReference type="ARBA" id="ARBA00004571"/>
    </source>
</evidence>
<comment type="caution">
    <text evidence="13">The sequence shown here is derived from an EMBL/GenBank/DDBJ whole genome shotgun (WGS) entry which is preliminary data.</text>
</comment>
<dbReference type="SUPFAM" id="SSF56935">
    <property type="entry name" value="Porins"/>
    <property type="match status" value="1"/>
</dbReference>
<evidence type="ECO:0000256" key="3">
    <source>
        <dbReference type="ARBA" id="ARBA00022452"/>
    </source>
</evidence>
<dbReference type="Gene3D" id="2.40.170.20">
    <property type="entry name" value="TonB-dependent receptor, beta-barrel domain"/>
    <property type="match status" value="1"/>
</dbReference>
<dbReference type="Proteomes" id="UP001634747">
    <property type="component" value="Unassembled WGS sequence"/>
</dbReference>
<dbReference type="PANTHER" id="PTHR32552:SF83">
    <property type="entry name" value="BLR3904 PROTEIN"/>
    <property type="match status" value="1"/>
</dbReference>